<comment type="caution">
    <text evidence="1">The sequence shown here is derived from an EMBL/GenBank/DDBJ whole genome shotgun (WGS) entry which is preliminary data.</text>
</comment>
<gene>
    <name evidence="1" type="ORF">BCR44DRAFT_1036718</name>
</gene>
<dbReference type="EMBL" id="MCFL01000012">
    <property type="protein sequence ID" value="ORZ37640.1"/>
    <property type="molecule type" value="Genomic_DNA"/>
</dbReference>
<evidence type="ECO:0000313" key="1">
    <source>
        <dbReference type="EMBL" id="ORZ37640.1"/>
    </source>
</evidence>
<keyword evidence="2" id="KW-1185">Reference proteome</keyword>
<accession>A0A1Y2HSQ8</accession>
<sequence>MSIRPMPHYSRVAIPSSISHRHRRSALHRFALPEPSSARTQHSANSPSPLVCHTQFCTPQPPVSHSPPVMCGCAPFAVWHDRQADSCDFWWIYFAFQGVLEFVAGGRRCIGQKKCAVCAMACVSVCVDSRRATVCNHHPPSCFRYTRPYCSVGLDCGGQQQWLHGCRLMALLVLCVVGPPSRLLHAFLIWPLGSLPKCLGVLGWVVDILPWRPIG</sequence>
<organism evidence="1 2">
    <name type="scientific">Catenaria anguillulae PL171</name>
    <dbReference type="NCBI Taxonomy" id="765915"/>
    <lineage>
        <taxon>Eukaryota</taxon>
        <taxon>Fungi</taxon>
        <taxon>Fungi incertae sedis</taxon>
        <taxon>Blastocladiomycota</taxon>
        <taxon>Blastocladiomycetes</taxon>
        <taxon>Blastocladiales</taxon>
        <taxon>Catenariaceae</taxon>
        <taxon>Catenaria</taxon>
    </lineage>
</organism>
<protein>
    <submittedName>
        <fullName evidence="1">Uncharacterized protein</fullName>
    </submittedName>
</protein>
<proteinExistence type="predicted"/>
<dbReference type="AlphaFoldDB" id="A0A1Y2HSQ8"/>
<reference evidence="1 2" key="1">
    <citation type="submission" date="2016-07" db="EMBL/GenBank/DDBJ databases">
        <title>Pervasive Adenine N6-methylation of Active Genes in Fungi.</title>
        <authorList>
            <consortium name="DOE Joint Genome Institute"/>
            <person name="Mondo S.J."/>
            <person name="Dannebaum R.O."/>
            <person name="Kuo R.C."/>
            <person name="Labutti K."/>
            <person name="Haridas S."/>
            <person name="Kuo A."/>
            <person name="Salamov A."/>
            <person name="Ahrendt S.R."/>
            <person name="Lipzen A."/>
            <person name="Sullivan W."/>
            <person name="Andreopoulos W.B."/>
            <person name="Clum A."/>
            <person name="Lindquist E."/>
            <person name="Daum C."/>
            <person name="Ramamoorthy G.K."/>
            <person name="Gryganskyi A."/>
            <person name="Culley D."/>
            <person name="Magnuson J.K."/>
            <person name="James T.Y."/>
            <person name="O'Malley M.A."/>
            <person name="Stajich J.E."/>
            <person name="Spatafora J.W."/>
            <person name="Visel A."/>
            <person name="Grigoriev I.V."/>
        </authorList>
    </citation>
    <scope>NUCLEOTIDE SEQUENCE [LARGE SCALE GENOMIC DNA]</scope>
    <source>
        <strain evidence="1 2">PL171</strain>
    </source>
</reference>
<name>A0A1Y2HSQ8_9FUNG</name>
<evidence type="ECO:0000313" key="2">
    <source>
        <dbReference type="Proteomes" id="UP000193411"/>
    </source>
</evidence>
<dbReference type="Proteomes" id="UP000193411">
    <property type="component" value="Unassembled WGS sequence"/>
</dbReference>